<reference evidence="1" key="2">
    <citation type="submission" date="2015-06" db="UniProtKB">
        <authorList>
            <consortium name="EnsemblMetazoa"/>
        </authorList>
    </citation>
    <scope>IDENTIFICATION</scope>
</reference>
<dbReference type="EMBL" id="CAEY01001793">
    <property type="status" value="NOT_ANNOTATED_CDS"/>
    <property type="molecule type" value="Genomic_DNA"/>
</dbReference>
<sequence>MHPQSASQNVSACVSSDRDLLVEKALADFGGFGQSLHLMPSYTIVLPLTVETSRYNKIIDDHRPKIVNAISNGLKTLFVMASTIFGR</sequence>
<dbReference type="Proteomes" id="UP000015104">
    <property type="component" value="Unassembled WGS sequence"/>
</dbReference>
<proteinExistence type="predicted"/>
<name>T1K6N6_TETUR</name>
<dbReference type="EnsemblMetazoa" id="tetur06g01140.1">
    <property type="protein sequence ID" value="tetur06g01140.1"/>
    <property type="gene ID" value="tetur06g01140"/>
</dbReference>
<keyword evidence="2" id="KW-1185">Reference proteome</keyword>
<evidence type="ECO:0000313" key="1">
    <source>
        <dbReference type="EnsemblMetazoa" id="tetur06g01140.1"/>
    </source>
</evidence>
<protein>
    <submittedName>
        <fullName evidence="1">Uncharacterized protein</fullName>
    </submittedName>
</protein>
<evidence type="ECO:0000313" key="2">
    <source>
        <dbReference type="Proteomes" id="UP000015104"/>
    </source>
</evidence>
<dbReference type="AlphaFoldDB" id="T1K6N6"/>
<organism evidence="1 2">
    <name type="scientific">Tetranychus urticae</name>
    <name type="common">Two-spotted spider mite</name>
    <dbReference type="NCBI Taxonomy" id="32264"/>
    <lineage>
        <taxon>Eukaryota</taxon>
        <taxon>Metazoa</taxon>
        <taxon>Ecdysozoa</taxon>
        <taxon>Arthropoda</taxon>
        <taxon>Chelicerata</taxon>
        <taxon>Arachnida</taxon>
        <taxon>Acari</taxon>
        <taxon>Acariformes</taxon>
        <taxon>Trombidiformes</taxon>
        <taxon>Prostigmata</taxon>
        <taxon>Eleutherengona</taxon>
        <taxon>Raphignathae</taxon>
        <taxon>Tetranychoidea</taxon>
        <taxon>Tetranychidae</taxon>
        <taxon>Tetranychus</taxon>
    </lineage>
</organism>
<reference evidence="2" key="1">
    <citation type="submission" date="2011-08" db="EMBL/GenBank/DDBJ databases">
        <authorList>
            <person name="Rombauts S."/>
        </authorList>
    </citation>
    <scope>NUCLEOTIDE SEQUENCE</scope>
    <source>
        <strain evidence="2">London</strain>
    </source>
</reference>
<accession>T1K6N6</accession>
<dbReference type="HOGENOM" id="CLU_2486223_0_0_1"/>